<reference evidence="1 2" key="1">
    <citation type="submission" date="2024-09" db="EMBL/GenBank/DDBJ databases">
        <authorList>
            <person name="Sun Q."/>
            <person name="Mori K."/>
        </authorList>
    </citation>
    <scope>NUCLEOTIDE SEQUENCE [LARGE SCALE GENOMIC DNA]</scope>
    <source>
        <strain evidence="1 2">CCM 8677</strain>
    </source>
</reference>
<gene>
    <name evidence="1" type="ORF">ACFFJH_08625</name>
</gene>
<proteinExistence type="predicted"/>
<organism evidence="1 2">
    <name type="scientific">Undibacterium danionis</name>
    <dbReference type="NCBI Taxonomy" id="1812100"/>
    <lineage>
        <taxon>Bacteria</taxon>
        <taxon>Pseudomonadati</taxon>
        <taxon>Pseudomonadota</taxon>
        <taxon>Betaproteobacteria</taxon>
        <taxon>Burkholderiales</taxon>
        <taxon>Oxalobacteraceae</taxon>
        <taxon>Undibacterium</taxon>
    </lineage>
</organism>
<protein>
    <submittedName>
        <fullName evidence="1">Uncharacterized protein</fullName>
    </submittedName>
</protein>
<keyword evidence="2" id="KW-1185">Reference proteome</keyword>
<sequence>MLPTTNQLPTLGHLHKVVCDCLGLWNSDNEDITFPLTATEKDRRTALREAFKAIKKEDGTYGSLDDLVVITTQLAPRNTQKIKKSRTIQAYVNHLSKTDFESIDEYNELHQYIKAMLTERYSHWGVSQLAVNFYVSALEHYREFVREHVSNAQNQNYSYQYFLSLCLHSLTRHLPSELLSDDTWPTIALNEPWPLRKFADVACEITGITLHKLHQYHEFHQEGTQNEQIWLRDFTSMQVNTRSKQVIDRLRKHNRMKWETFYPTLQPLTYLLPKAITSKAFAIHAFAAMITHNLNVHLIDYGPFEPPVRDHLICEKIEHGHSKPSSDVLDLLFNDSPIVDEAFAKQSSNRYRALLDGIRTLPGSLNLTGYIPNCMEQIYKKEYLRYTEAEWHVALLTPPHWLNEWVRAQNALFAGNTSLALSHFSTAFEHAKYAAGPLFIPFYIQVCAFCKSQYRLLSARKEEELFERFYEGLGKSVTGYAKLLGYTPRFERDSNTLLPRSTLPSKSKLILKEIDSMARTLENLSTHSLRSTS</sequence>
<dbReference type="Proteomes" id="UP001589844">
    <property type="component" value="Unassembled WGS sequence"/>
</dbReference>
<evidence type="ECO:0000313" key="1">
    <source>
        <dbReference type="EMBL" id="MFC0349869.1"/>
    </source>
</evidence>
<dbReference type="EMBL" id="JBHLXJ010000009">
    <property type="protein sequence ID" value="MFC0349869.1"/>
    <property type="molecule type" value="Genomic_DNA"/>
</dbReference>
<accession>A0ABV6IDG3</accession>
<evidence type="ECO:0000313" key="2">
    <source>
        <dbReference type="Proteomes" id="UP001589844"/>
    </source>
</evidence>
<name>A0ABV6IDG3_9BURK</name>
<dbReference type="RefSeq" id="WP_390211690.1">
    <property type="nucleotide sequence ID" value="NZ_JBHLXJ010000009.1"/>
</dbReference>
<comment type="caution">
    <text evidence="1">The sequence shown here is derived from an EMBL/GenBank/DDBJ whole genome shotgun (WGS) entry which is preliminary data.</text>
</comment>